<name>A0AAE1ALN2_9GAST</name>
<gene>
    <name evidence="1" type="ORF">RRG08_055121</name>
</gene>
<evidence type="ECO:0000313" key="2">
    <source>
        <dbReference type="Proteomes" id="UP001283361"/>
    </source>
</evidence>
<keyword evidence="2" id="KW-1185">Reference proteome</keyword>
<proteinExistence type="predicted"/>
<evidence type="ECO:0000313" key="1">
    <source>
        <dbReference type="EMBL" id="KAK3789835.1"/>
    </source>
</evidence>
<dbReference type="AlphaFoldDB" id="A0AAE1ALN2"/>
<sequence length="91" mass="9935">MEPNKEGIDLGLKFFVDHRLDSTGLQQERDRSPIYAFYSCIIISNQGYNSNFISGPALFSLVSRGPSLGYAAPTSGDVKACTIDRISSQSN</sequence>
<protein>
    <submittedName>
        <fullName evidence="1">Uncharacterized protein</fullName>
    </submittedName>
</protein>
<comment type="caution">
    <text evidence="1">The sequence shown here is derived from an EMBL/GenBank/DDBJ whole genome shotgun (WGS) entry which is preliminary data.</text>
</comment>
<reference evidence="1" key="1">
    <citation type="journal article" date="2023" name="G3 (Bethesda)">
        <title>A reference genome for the long-term kleptoplast-retaining sea slug Elysia crispata morphotype clarki.</title>
        <authorList>
            <person name="Eastman K.E."/>
            <person name="Pendleton A.L."/>
            <person name="Shaikh M.A."/>
            <person name="Suttiyut T."/>
            <person name="Ogas R."/>
            <person name="Tomko P."/>
            <person name="Gavelis G."/>
            <person name="Widhalm J.R."/>
            <person name="Wisecaver J.H."/>
        </authorList>
    </citation>
    <scope>NUCLEOTIDE SEQUENCE</scope>
    <source>
        <strain evidence="1">ECLA1</strain>
    </source>
</reference>
<accession>A0AAE1ALN2</accession>
<dbReference type="EMBL" id="JAWDGP010001627">
    <property type="protein sequence ID" value="KAK3789835.1"/>
    <property type="molecule type" value="Genomic_DNA"/>
</dbReference>
<organism evidence="1 2">
    <name type="scientific">Elysia crispata</name>
    <name type="common">lettuce slug</name>
    <dbReference type="NCBI Taxonomy" id="231223"/>
    <lineage>
        <taxon>Eukaryota</taxon>
        <taxon>Metazoa</taxon>
        <taxon>Spiralia</taxon>
        <taxon>Lophotrochozoa</taxon>
        <taxon>Mollusca</taxon>
        <taxon>Gastropoda</taxon>
        <taxon>Heterobranchia</taxon>
        <taxon>Euthyneura</taxon>
        <taxon>Panpulmonata</taxon>
        <taxon>Sacoglossa</taxon>
        <taxon>Placobranchoidea</taxon>
        <taxon>Plakobranchidae</taxon>
        <taxon>Elysia</taxon>
    </lineage>
</organism>
<dbReference type="Proteomes" id="UP001283361">
    <property type="component" value="Unassembled WGS sequence"/>
</dbReference>